<evidence type="ECO:0000256" key="1">
    <source>
        <dbReference type="SAM" id="MobiDB-lite"/>
    </source>
</evidence>
<keyword evidence="2" id="KW-1133">Transmembrane helix</keyword>
<evidence type="ECO:0000313" key="4">
    <source>
        <dbReference type="Proteomes" id="UP001146505"/>
    </source>
</evidence>
<comment type="caution">
    <text evidence="3">The sequence shown here is derived from an EMBL/GenBank/DDBJ whole genome shotgun (WGS) entry which is preliminary data.</text>
</comment>
<dbReference type="AlphaFoldDB" id="A0A9X3RQ72"/>
<evidence type="ECO:0000256" key="2">
    <source>
        <dbReference type="SAM" id="Phobius"/>
    </source>
</evidence>
<proteinExistence type="predicted"/>
<keyword evidence="2" id="KW-0812">Transmembrane</keyword>
<organism evidence="3 4">
    <name type="scientific">Corynebacterium macclintockiae</name>
    <dbReference type="NCBI Taxonomy" id="2913501"/>
    <lineage>
        <taxon>Bacteria</taxon>
        <taxon>Bacillati</taxon>
        <taxon>Actinomycetota</taxon>
        <taxon>Actinomycetes</taxon>
        <taxon>Mycobacteriales</taxon>
        <taxon>Corynebacteriaceae</taxon>
        <taxon>Corynebacterium</taxon>
    </lineage>
</organism>
<feature type="region of interest" description="Disordered" evidence="1">
    <location>
        <begin position="133"/>
        <end position="152"/>
    </location>
</feature>
<dbReference type="RefSeq" id="WP_035007566.1">
    <property type="nucleotide sequence ID" value="NZ_JAKMUV010000004.1"/>
</dbReference>
<reference evidence="3" key="1">
    <citation type="submission" date="2022-02" db="EMBL/GenBank/DDBJ databases">
        <title>Corynebacterium sp. from urogenital microbiome.</title>
        <authorList>
            <person name="Cappelli E.A."/>
            <person name="Ribeiro T.G."/>
            <person name="Peixe L."/>
        </authorList>
    </citation>
    <scope>NUCLEOTIDE SEQUENCE</scope>
    <source>
        <strain evidence="3">C9Ua_112</strain>
    </source>
</reference>
<evidence type="ECO:0000313" key="3">
    <source>
        <dbReference type="EMBL" id="MCZ9304985.1"/>
    </source>
</evidence>
<feature type="compositionally biased region" description="Basic and acidic residues" evidence="1">
    <location>
        <begin position="133"/>
        <end position="146"/>
    </location>
</feature>
<name>A0A9X3RQ72_9CORY</name>
<sequence length="152" mass="17048">MARRFLSFFSVVGMLLGMSRAVDLLTPQQLQIVAGIYFALLVALQAWPLFTTQRGNYGHRRHPVNRMYTWLGSIGLAGTLLLALVFYAYSSIWLITLAGSLMFTGIVGAGVLAFFATPWNDWSTRRGFADEEDPYAREDEPVKDVWDNSFSA</sequence>
<keyword evidence="2" id="KW-0472">Membrane</keyword>
<keyword evidence="4" id="KW-1185">Reference proteome</keyword>
<dbReference type="Proteomes" id="UP001146505">
    <property type="component" value="Unassembled WGS sequence"/>
</dbReference>
<feature type="transmembrane region" description="Helical" evidence="2">
    <location>
        <begin position="95"/>
        <end position="116"/>
    </location>
</feature>
<protein>
    <submittedName>
        <fullName evidence="3">Uncharacterized protein</fullName>
    </submittedName>
</protein>
<accession>A0A9X3RQ72</accession>
<feature type="transmembrane region" description="Helical" evidence="2">
    <location>
        <begin position="31"/>
        <end position="50"/>
    </location>
</feature>
<dbReference type="EMBL" id="JAKMUV010000004">
    <property type="protein sequence ID" value="MCZ9304985.1"/>
    <property type="molecule type" value="Genomic_DNA"/>
</dbReference>
<feature type="transmembrane region" description="Helical" evidence="2">
    <location>
        <begin position="70"/>
        <end position="89"/>
    </location>
</feature>
<dbReference type="GeneID" id="301812987"/>
<gene>
    <name evidence="3" type="ORF">L8U58_05455</name>
</gene>